<dbReference type="GO" id="GO:0016485">
    <property type="term" value="P:protein processing"/>
    <property type="evidence" value="ECO:0007669"/>
    <property type="project" value="TreeGrafter"/>
</dbReference>
<dbReference type="SUPFAM" id="SSF53163">
    <property type="entry name" value="HybD-like"/>
    <property type="match status" value="1"/>
</dbReference>
<organism evidence="1 2">
    <name type="scientific">Thermococcus radiotolerans</name>
    <dbReference type="NCBI Taxonomy" id="187880"/>
    <lineage>
        <taxon>Archaea</taxon>
        <taxon>Methanobacteriati</taxon>
        <taxon>Methanobacteriota</taxon>
        <taxon>Thermococci</taxon>
        <taxon>Thermococcales</taxon>
        <taxon>Thermococcaceae</taxon>
        <taxon>Thermococcus</taxon>
    </lineage>
</organism>
<dbReference type="InterPro" id="IPR000671">
    <property type="entry name" value="Peptidase_A31"/>
</dbReference>
<dbReference type="KEGG" id="trl:A3L10_04880"/>
<gene>
    <name evidence="1" type="ORF">A3L10_04880</name>
</gene>
<dbReference type="AlphaFoldDB" id="A0A2Z2N9J9"/>
<evidence type="ECO:0000313" key="2">
    <source>
        <dbReference type="Proteomes" id="UP000250085"/>
    </source>
</evidence>
<dbReference type="GO" id="GO:0008047">
    <property type="term" value="F:enzyme activator activity"/>
    <property type="evidence" value="ECO:0007669"/>
    <property type="project" value="InterPro"/>
</dbReference>
<dbReference type="EMBL" id="CP015106">
    <property type="protein sequence ID" value="ASJ14499.1"/>
    <property type="molecule type" value="Genomic_DNA"/>
</dbReference>
<reference evidence="1 2" key="1">
    <citation type="submission" date="2016-04" db="EMBL/GenBank/DDBJ databases">
        <title>Complete genome sequence of Thermococcus radiotolerans type strain EJ2.</title>
        <authorList>
            <person name="Oger P.M."/>
        </authorList>
    </citation>
    <scope>NUCLEOTIDE SEQUENCE [LARGE SCALE GENOMIC DNA]</scope>
    <source>
        <strain evidence="1 2">EJ2</strain>
    </source>
</reference>
<protein>
    <submittedName>
        <fullName evidence="1">Hydrogenase 3 maturation endopeptidase HyCI</fullName>
    </submittedName>
</protein>
<dbReference type="Gene3D" id="3.40.50.1450">
    <property type="entry name" value="HybD-like"/>
    <property type="match status" value="1"/>
</dbReference>
<dbReference type="InterPro" id="IPR004420">
    <property type="entry name" value="Pept_A31_hyd_mat_HycI"/>
</dbReference>
<dbReference type="Proteomes" id="UP000250085">
    <property type="component" value="Chromosome"/>
</dbReference>
<dbReference type="GeneID" id="33328158"/>
<dbReference type="OrthoDB" id="44145at2157"/>
<name>A0A2Z2N9J9_9EURY</name>
<dbReference type="PANTHER" id="PTHR30302:SF7">
    <property type="entry name" value="F420-NONREDUCING HYDROGENASE II"/>
    <property type="match status" value="1"/>
</dbReference>
<dbReference type="NCBIfam" id="TIGR00072">
    <property type="entry name" value="hydrog_prot"/>
    <property type="match status" value="1"/>
</dbReference>
<dbReference type="RefSeq" id="WP_088866637.1">
    <property type="nucleotide sequence ID" value="NZ_CP015106.1"/>
</dbReference>
<dbReference type="CDD" id="cd06067">
    <property type="entry name" value="H2MP_MemB-H2evol"/>
    <property type="match status" value="1"/>
</dbReference>
<accession>A0A2Z2N9J9</accession>
<dbReference type="InterPro" id="IPR023430">
    <property type="entry name" value="Pept_HybD-like_dom_sf"/>
</dbReference>
<evidence type="ECO:0000313" key="1">
    <source>
        <dbReference type="EMBL" id="ASJ14499.1"/>
    </source>
</evidence>
<dbReference type="PANTHER" id="PTHR30302">
    <property type="entry name" value="HYDROGENASE 1 MATURATION PROTEASE"/>
    <property type="match status" value="1"/>
</dbReference>
<proteinExistence type="predicted"/>
<keyword evidence="2" id="KW-1185">Reference proteome</keyword>
<dbReference type="PRINTS" id="PR00446">
    <property type="entry name" value="HYDRGNUPTAKE"/>
</dbReference>
<dbReference type="GO" id="GO:0004175">
    <property type="term" value="F:endopeptidase activity"/>
    <property type="evidence" value="ECO:0007669"/>
    <property type="project" value="TreeGrafter"/>
</dbReference>
<dbReference type="Pfam" id="PF01750">
    <property type="entry name" value="HycI"/>
    <property type="match status" value="1"/>
</dbReference>
<sequence length="159" mass="17155">MELPELLRRARRVVVCGIGNEVRGDDAFGILVAERLKELVKNPNVLILNCGEVPESYTGKITKFEPDLVVFVDAVDFGGEHGEVILADPEGTLGEAVSTHSLPLKVLVGYLKTRLNAEFVLLGCQPAVLGLFQEPSEVVVERAEVLAESMAGVLNETEG</sequence>